<dbReference type="InterPro" id="IPR007110">
    <property type="entry name" value="Ig-like_dom"/>
</dbReference>
<evidence type="ECO:0000313" key="4">
    <source>
        <dbReference type="EMBL" id="KAK3601973.1"/>
    </source>
</evidence>
<evidence type="ECO:0000256" key="2">
    <source>
        <dbReference type="SAM" id="Phobius"/>
    </source>
</evidence>
<keyword evidence="2" id="KW-1133">Transmembrane helix</keyword>
<reference evidence="4" key="3">
    <citation type="submission" date="2023-05" db="EMBL/GenBank/DDBJ databases">
        <authorList>
            <person name="Smith C.H."/>
        </authorList>
    </citation>
    <scope>NUCLEOTIDE SEQUENCE</scope>
    <source>
        <strain evidence="4">CHS0354</strain>
        <tissue evidence="4">Mantle</tissue>
    </source>
</reference>
<organism evidence="4 5">
    <name type="scientific">Potamilus streckersoni</name>
    <dbReference type="NCBI Taxonomy" id="2493646"/>
    <lineage>
        <taxon>Eukaryota</taxon>
        <taxon>Metazoa</taxon>
        <taxon>Spiralia</taxon>
        <taxon>Lophotrochozoa</taxon>
        <taxon>Mollusca</taxon>
        <taxon>Bivalvia</taxon>
        <taxon>Autobranchia</taxon>
        <taxon>Heteroconchia</taxon>
        <taxon>Palaeoheterodonta</taxon>
        <taxon>Unionida</taxon>
        <taxon>Unionoidea</taxon>
        <taxon>Unionidae</taxon>
        <taxon>Ambleminae</taxon>
        <taxon>Lampsilini</taxon>
        <taxon>Potamilus</taxon>
    </lineage>
</organism>
<feature type="region of interest" description="Disordered" evidence="1">
    <location>
        <begin position="274"/>
        <end position="351"/>
    </location>
</feature>
<dbReference type="SUPFAM" id="SSF48726">
    <property type="entry name" value="Immunoglobulin"/>
    <property type="match status" value="1"/>
</dbReference>
<feature type="compositionally biased region" description="Polar residues" evidence="1">
    <location>
        <begin position="274"/>
        <end position="292"/>
    </location>
</feature>
<dbReference type="EMBL" id="JAEAOA010001526">
    <property type="protein sequence ID" value="KAK3601973.1"/>
    <property type="molecule type" value="Genomic_DNA"/>
</dbReference>
<proteinExistence type="predicted"/>
<feature type="compositionally biased region" description="Basic and acidic residues" evidence="1">
    <location>
        <begin position="322"/>
        <end position="351"/>
    </location>
</feature>
<accession>A0AAE0T2I4</accession>
<evidence type="ECO:0000259" key="3">
    <source>
        <dbReference type="PROSITE" id="PS50835"/>
    </source>
</evidence>
<evidence type="ECO:0000313" key="5">
    <source>
        <dbReference type="Proteomes" id="UP001195483"/>
    </source>
</evidence>
<reference evidence="4" key="2">
    <citation type="journal article" date="2021" name="Genome Biol. Evol.">
        <title>Developing a high-quality reference genome for a parasitic bivalve with doubly uniparental inheritance (Bivalvia: Unionida).</title>
        <authorList>
            <person name="Smith C.H."/>
        </authorList>
    </citation>
    <scope>NUCLEOTIDE SEQUENCE</scope>
    <source>
        <strain evidence="4">CHS0354</strain>
        <tissue evidence="4">Mantle</tissue>
    </source>
</reference>
<keyword evidence="2" id="KW-0812">Transmembrane</keyword>
<dbReference type="Gene3D" id="2.60.40.10">
    <property type="entry name" value="Immunoglobulins"/>
    <property type="match status" value="1"/>
</dbReference>
<comment type="caution">
    <text evidence="4">The sequence shown here is derived from an EMBL/GenBank/DDBJ whole genome shotgun (WGS) entry which is preliminary data.</text>
</comment>
<dbReference type="InterPro" id="IPR013783">
    <property type="entry name" value="Ig-like_fold"/>
</dbReference>
<gene>
    <name evidence="4" type="ORF">CHS0354_025671</name>
</gene>
<dbReference type="Proteomes" id="UP001195483">
    <property type="component" value="Unassembled WGS sequence"/>
</dbReference>
<reference evidence="4" key="1">
    <citation type="journal article" date="2021" name="Genome Biol. Evol.">
        <title>A High-Quality Reference Genome for a Parasitic Bivalve with Doubly Uniparental Inheritance (Bivalvia: Unionida).</title>
        <authorList>
            <person name="Smith C.H."/>
        </authorList>
    </citation>
    <scope>NUCLEOTIDE SEQUENCE</scope>
    <source>
        <strain evidence="4">CHS0354</strain>
    </source>
</reference>
<sequence length="351" mass="38715">MKTPAENLSIWILLLSFGYTCGNSVLLTSDSGQDGQPLELKCQLTLTGTFNPLTVNWYLNSYSVAIERDALNCDPVSSPSVYDLSRYTFSCKPNVFTLTIKALSLADNGSCWRCRVLFTDTTPTNTDSKCITVGQLALILGLSLGLGIGCIISICITLICCGCLDCCKCCRIFNHYQESKCCYMTCYCLEKGCCSFFYCRPGDKRGRFFCGCKSKAERCGGCYFCQKICGCGWPDFCKSKRPRSCGDCFCICCVDGMKDEALLDVGGAVPVHQQKSPAINGSPTIHTGTQNKVESKRTTLPPLATKQLTLDEEPKKKKKEKHGVENNKGKTAEEKWKKKLPEGQAVHEEED</sequence>
<evidence type="ECO:0000256" key="1">
    <source>
        <dbReference type="SAM" id="MobiDB-lite"/>
    </source>
</evidence>
<keyword evidence="2" id="KW-0472">Membrane</keyword>
<name>A0AAE0T2I4_9BIVA</name>
<feature type="transmembrane region" description="Helical" evidence="2">
    <location>
        <begin position="136"/>
        <end position="159"/>
    </location>
</feature>
<feature type="domain" description="Ig-like" evidence="3">
    <location>
        <begin position="4"/>
        <end position="132"/>
    </location>
</feature>
<dbReference type="AlphaFoldDB" id="A0AAE0T2I4"/>
<dbReference type="PROSITE" id="PS50835">
    <property type="entry name" value="IG_LIKE"/>
    <property type="match status" value="1"/>
</dbReference>
<protein>
    <recommendedName>
        <fullName evidence="3">Ig-like domain-containing protein</fullName>
    </recommendedName>
</protein>
<dbReference type="InterPro" id="IPR036179">
    <property type="entry name" value="Ig-like_dom_sf"/>
</dbReference>
<keyword evidence="5" id="KW-1185">Reference proteome</keyword>